<evidence type="ECO:0000313" key="2">
    <source>
        <dbReference type="Ensembl" id="ENSSDUP00000023892.1"/>
    </source>
</evidence>
<evidence type="ECO:0000259" key="1">
    <source>
        <dbReference type="PROSITE" id="PS50835"/>
    </source>
</evidence>
<dbReference type="Gene3D" id="2.60.40.10">
    <property type="entry name" value="Immunoglobulins"/>
    <property type="match status" value="2"/>
</dbReference>
<dbReference type="AlphaFoldDB" id="A0A3B4V017"/>
<dbReference type="InterPro" id="IPR013098">
    <property type="entry name" value="Ig_I-set"/>
</dbReference>
<dbReference type="PROSITE" id="PS50835">
    <property type="entry name" value="IG_LIKE"/>
    <property type="match status" value="2"/>
</dbReference>
<feature type="domain" description="Ig-like" evidence="1">
    <location>
        <begin position="26"/>
        <end position="97"/>
    </location>
</feature>
<evidence type="ECO:0000313" key="3">
    <source>
        <dbReference type="Proteomes" id="UP000261420"/>
    </source>
</evidence>
<dbReference type="SMART" id="SM00409">
    <property type="entry name" value="IG"/>
    <property type="match status" value="1"/>
</dbReference>
<name>A0A3B4V017_SERDU</name>
<reference evidence="2" key="2">
    <citation type="submission" date="2025-09" db="UniProtKB">
        <authorList>
            <consortium name="Ensembl"/>
        </authorList>
    </citation>
    <scope>IDENTIFICATION</scope>
</reference>
<dbReference type="InterPro" id="IPR036179">
    <property type="entry name" value="Ig-like_dom_sf"/>
</dbReference>
<dbReference type="Ensembl" id="ENSSDUT00000024338.1">
    <property type="protein sequence ID" value="ENSSDUP00000023892.1"/>
    <property type="gene ID" value="ENSSDUG00000017370.1"/>
</dbReference>
<dbReference type="InterPro" id="IPR003599">
    <property type="entry name" value="Ig_sub"/>
</dbReference>
<sequence>PPVLNESKGHWLCLSVVCMYILTAAPVLFKKELESQEATEGGKATLSCETSSPDCKVTWRKGSTVLTHGEKYTMEQRATTHTLVIHKLNVEDSGEYSNPKEPLVPPRFLERFSNRKVKQGASITLSVKVEGLFISLFHLNMIISQLCPQDFHKFPCYLSSSMYSKFSIPTFTFLGSPTPMVSWLKEESLEDVLWIKPDTKGYKIASSGRQHSLILMDVGTEYTGAYTCIATNRAGQSICTAHLEVDDSNWTCICLWKTFRLLSKRLHQFIMYWSL</sequence>
<organism evidence="2 3">
    <name type="scientific">Seriola dumerili</name>
    <name type="common">Greater amberjack</name>
    <name type="synonym">Caranx dumerili</name>
    <dbReference type="NCBI Taxonomy" id="41447"/>
    <lineage>
        <taxon>Eukaryota</taxon>
        <taxon>Metazoa</taxon>
        <taxon>Chordata</taxon>
        <taxon>Craniata</taxon>
        <taxon>Vertebrata</taxon>
        <taxon>Euteleostomi</taxon>
        <taxon>Actinopterygii</taxon>
        <taxon>Neopterygii</taxon>
        <taxon>Teleostei</taxon>
        <taxon>Neoteleostei</taxon>
        <taxon>Acanthomorphata</taxon>
        <taxon>Carangaria</taxon>
        <taxon>Carangiformes</taxon>
        <taxon>Carangidae</taxon>
        <taxon>Seriola</taxon>
    </lineage>
</organism>
<dbReference type="Proteomes" id="UP000261420">
    <property type="component" value="Unplaced"/>
</dbReference>
<dbReference type="InterPro" id="IPR007110">
    <property type="entry name" value="Ig-like_dom"/>
</dbReference>
<dbReference type="STRING" id="41447.ENSSDUP00000023892"/>
<reference evidence="2" key="1">
    <citation type="submission" date="2025-08" db="UniProtKB">
        <authorList>
            <consortium name="Ensembl"/>
        </authorList>
    </citation>
    <scope>IDENTIFICATION</scope>
</reference>
<dbReference type="SUPFAM" id="SSF48726">
    <property type="entry name" value="Immunoglobulin"/>
    <property type="match status" value="2"/>
</dbReference>
<dbReference type="GeneTree" id="ENSGT00940000154756"/>
<dbReference type="Pfam" id="PF07679">
    <property type="entry name" value="I-set"/>
    <property type="match status" value="2"/>
</dbReference>
<dbReference type="InterPro" id="IPR013783">
    <property type="entry name" value="Ig-like_fold"/>
</dbReference>
<dbReference type="PANTHER" id="PTHR47633:SF8">
    <property type="entry name" value="SPEG NEIGHBOR PROTEIN"/>
    <property type="match status" value="1"/>
</dbReference>
<keyword evidence="3" id="KW-1185">Reference proteome</keyword>
<dbReference type="GO" id="GO:0004672">
    <property type="term" value="F:protein kinase activity"/>
    <property type="evidence" value="ECO:0007669"/>
    <property type="project" value="TreeGrafter"/>
</dbReference>
<dbReference type="InterPro" id="IPR003598">
    <property type="entry name" value="Ig_sub2"/>
</dbReference>
<accession>A0A3B4V017</accession>
<feature type="domain" description="Ig-like" evidence="1">
    <location>
        <begin position="106"/>
        <end position="246"/>
    </location>
</feature>
<proteinExistence type="predicted"/>
<protein>
    <recommendedName>
        <fullName evidence="1">Ig-like domain-containing protein</fullName>
    </recommendedName>
</protein>
<dbReference type="OMA" id="NESKGHW"/>
<dbReference type="PANTHER" id="PTHR47633">
    <property type="entry name" value="IMMUNOGLOBULIN"/>
    <property type="match status" value="1"/>
</dbReference>
<dbReference type="SMART" id="SM00408">
    <property type="entry name" value="IGc2"/>
    <property type="match status" value="2"/>
</dbReference>